<comment type="caution">
    <text evidence="5">The sequence shown here is derived from an EMBL/GenBank/DDBJ whole genome shotgun (WGS) entry which is preliminary data.</text>
</comment>
<evidence type="ECO:0000259" key="3">
    <source>
        <dbReference type="Pfam" id="PF02225"/>
    </source>
</evidence>
<feature type="domain" description="Peptidase M28" evidence="4">
    <location>
        <begin position="246"/>
        <end position="461"/>
    </location>
</feature>
<dbReference type="InterPro" id="IPR003137">
    <property type="entry name" value="PA_domain"/>
</dbReference>
<dbReference type="EMBL" id="BRVS01000013">
    <property type="protein sequence ID" value="GLB68168.1"/>
    <property type="molecule type" value="Genomic_DNA"/>
</dbReference>
<dbReference type="InterPro" id="IPR046450">
    <property type="entry name" value="PA_dom_sf"/>
</dbReference>
<reference evidence="5 6" key="1">
    <citation type="journal article" date="2023" name="Int. J. Syst. Evol. Microbiol.">
        <title>Arthrobacter mangrovi sp. nov., an actinobacterium isolated from the rhizosphere of a mangrove.</title>
        <authorList>
            <person name="Hamada M."/>
            <person name="Saitou S."/>
            <person name="Enomoto N."/>
            <person name="Nanri K."/>
            <person name="Hidaka K."/>
            <person name="Miura T."/>
            <person name="Tamura T."/>
        </authorList>
    </citation>
    <scope>NUCLEOTIDE SEQUENCE [LARGE SCALE GENOMIC DNA]</scope>
    <source>
        <strain evidence="5 6">NBRC 112813</strain>
    </source>
</reference>
<dbReference type="Pfam" id="PF04389">
    <property type="entry name" value="Peptidase_M28"/>
    <property type="match status" value="1"/>
</dbReference>
<keyword evidence="5" id="KW-0031">Aminopeptidase</keyword>
<feature type="chain" id="PRO_5047479724" evidence="2">
    <location>
        <begin position="20"/>
        <end position="503"/>
    </location>
</feature>
<dbReference type="PANTHER" id="PTHR12147:SF26">
    <property type="entry name" value="PEPTIDASE M28 DOMAIN-CONTAINING PROTEIN"/>
    <property type="match status" value="1"/>
</dbReference>
<dbReference type="GO" id="GO:0004177">
    <property type="term" value="F:aminopeptidase activity"/>
    <property type="evidence" value="ECO:0007669"/>
    <property type="project" value="UniProtKB-KW"/>
</dbReference>
<dbReference type="Gene3D" id="3.40.630.10">
    <property type="entry name" value="Zn peptidases"/>
    <property type="match status" value="2"/>
</dbReference>
<proteinExistence type="predicted"/>
<evidence type="ECO:0000256" key="1">
    <source>
        <dbReference type="SAM" id="MobiDB-lite"/>
    </source>
</evidence>
<keyword evidence="6" id="KW-1185">Reference proteome</keyword>
<protein>
    <submittedName>
        <fullName evidence="5">Aminopeptidase</fullName>
    </submittedName>
</protein>
<sequence>MAVSAVVLLALSLGGTAQAVPNSAERLQKAVETDNVVEHLEELQEIAEANGGNRASGSPGYEAAAQYVEKQLRKAGYDPQRQYFDYQQFVENSPSELQQVSHVATTYKHGTDFLTMEYSGTGDVTAAVTAVDVNFTDPAASTSGCEAADFAGFPVGNIALIQRGTCTFGEKAQAAAAAGAAGVIIFNQGNGEDRSGLLNGTLAAVPNPAVPVVGGTYALGQELAADPATEVRIAVDAEVVDSTTFNILADTKGNADETVVVGAHFDSVAEGAGINDNGSGTAATLETAIQLAKTKAKPENRVRFAFWGAEESGLLGSGYYVSQLSDEEIAGHALNLNFDMVGSPNGGRFVYDGDGSAFGQAGPEGSAAIEKVFADYFASEGLASAETDFSGRSDYAPFIAAGIPAGGLFTGAEGIKTEEEAAIFGGTAGEAYDPCYHTACDDLSNIDEKLLGQMSDAVAHATATFADLQPHKGNGKGHDKGKGKGHHKGNHDQWEHKGHGEQR</sequence>
<dbReference type="Proteomes" id="UP001209654">
    <property type="component" value="Unassembled WGS sequence"/>
</dbReference>
<keyword evidence="5" id="KW-0378">Hydrolase</keyword>
<dbReference type="PANTHER" id="PTHR12147">
    <property type="entry name" value="METALLOPEPTIDASE M28 FAMILY MEMBER"/>
    <property type="match status" value="1"/>
</dbReference>
<keyword evidence="5" id="KW-0645">Protease</keyword>
<dbReference type="Pfam" id="PF02225">
    <property type="entry name" value="PA"/>
    <property type="match status" value="1"/>
</dbReference>
<keyword evidence="2" id="KW-0732">Signal</keyword>
<accession>A0ABQ5MW28</accession>
<feature type="domain" description="PA" evidence="3">
    <location>
        <begin position="138"/>
        <end position="223"/>
    </location>
</feature>
<feature type="signal peptide" evidence="2">
    <location>
        <begin position="1"/>
        <end position="19"/>
    </location>
</feature>
<evidence type="ECO:0000259" key="4">
    <source>
        <dbReference type="Pfam" id="PF04389"/>
    </source>
</evidence>
<evidence type="ECO:0000256" key="2">
    <source>
        <dbReference type="SAM" id="SignalP"/>
    </source>
</evidence>
<dbReference type="InterPro" id="IPR045175">
    <property type="entry name" value="M28_fam"/>
</dbReference>
<organism evidence="5 6">
    <name type="scientific">Arthrobacter mangrovi</name>
    <dbReference type="NCBI Taxonomy" id="2966350"/>
    <lineage>
        <taxon>Bacteria</taxon>
        <taxon>Bacillati</taxon>
        <taxon>Actinomycetota</taxon>
        <taxon>Actinomycetes</taxon>
        <taxon>Micrococcales</taxon>
        <taxon>Micrococcaceae</taxon>
        <taxon>Arthrobacter</taxon>
    </lineage>
</organism>
<dbReference type="SUPFAM" id="SSF52025">
    <property type="entry name" value="PA domain"/>
    <property type="match status" value="1"/>
</dbReference>
<evidence type="ECO:0000313" key="5">
    <source>
        <dbReference type="EMBL" id="GLB68168.1"/>
    </source>
</evidence>
<feature type="compositionally biased region" description="Basic and acidic residues" evidence="1">
    <location>
        <begin position="490"/>
        <end position="503"/>
    </location>
</feature>
<evidence type="ECO:0000313" key="6">
    <source>
        <dbReference type="Proteomes" id="UP001209654"/>
    </source>
</evidence>
<gene>
    <name evidence="5" type="primary">lap</name>
    <name evidence="5" type="ORF">AHIS1636_26100</name>
</gene>
<dbReference type="Gene3D" id="3.50.30.30">
    <property type="match status" value="1"/>
</dbReference>
<name>A0ABQ5MW28_9MICC</name>
<dbReference type="InterPro" id="IPR007484">
    <property type="entry name" value="Peptidase_M28"/>
</dbReference>
<dbReference type="SUPFAM" id="SSF53187">
    <property type="entry name" value="Zn-dependent exopeptidases"/>
    <property type="match status" value="1"/>
</dbReference>
<feature type="region of interest" description="Disordered" evidence="1">
    <location>
        <begin position="465"/>
        <end position="503"/>
    </location>
</feature>